<protein>
    <submittedName>
        <fullName evidence="1">Uncharacterized protein</fullName>
    </submittedName>
</protein>
<evidence type="ECO:0000313" key="2">
    <source>
        <dbReference type="Proteomes" id="UP000222163"/>
    </source>
</evidence>
<sequence length="67" mass="7933">KKKKISQNRTQRKSKDAHAITYNEWTHKTCTATEMDSYQLQSIHKQRSSYGETTNRLLTITVMHYTD</sequence>
<reference evidence="1 2" key="1">
    <citation type="journal article" date="2016" name="Nat. Commun.">
        <title>Microbial interactions lead to rapid micro-scale successions on model marine particles.</title>
        <authorList>
            <person name="Datta M.S."/>
            <person name="Sliwerska E."/>
            <person name="Gore J."/>
            <person name="Polz M.F."/>
            <person name="Cordero O.X."/>
        </authorList>
    </citation>
    <scope>NUCLEOTIDE SEQUENCE [LARGE SCALE GENOMIC DNA]</scope>
    <source>
        <strain evidence="1 2">4G03</strain>
    </source>
</reference>
<gene>
    <name evidence="1" type="ORF">CSC81_17595</name>
</gene>
<dbReference type="AlphaFoldDB" id="A0A2G1BPN2"/>
<name>A0A2G1BPN2_9FLAO</name>
<feature type="non-terminal residue" evidence="1">
    <location>
        <position position="1"/>
    </location>
</feature>
<comment type="caution">
    <text evidence="1">The sequence shown here is derived from an EMBL/GenBank/DDBJ whole genome shotgun (WGS) entry which is preliminary data.</text>
</comment>
<dbReference type="Proteomes" id="UP000222163">
    <property type="component" value="Unassembled WGS sequence"/>
</dbReference>
<dbReference type="EMBL" id="PDUU01000751">
    <property type="protein sequence ID" value="PHN95958.1"/>
    <property type="molecule type" value="Genomic_DNA"/>
</dbReference>
<proteinExistence type="predicted"/>
<accession>A0A2G1BPN2</accession>
<organism evidence="1 2">
    <name type="scientific">Tenacibaculum discolor</name>
    <dbReference type="NCBI Taxonomy" id="361581"/>
    <lineage>
        <taxon>Bacteria</taxon>
        <taxon>Pseudomonadati</taxon>
        <taxon>Bacteroidota</taxon>
        <taxon>Flavobacteriia</taxon>
        <taxon>Flavobacteriales</taxon>
        <taxon>Flavobacteriaceae</taxon>
        <taxon>Tenacibaculum</taxon>
    </lineage>
</organism>
<evidence type="ECO:0000313" key="1">
    <source>
        <dbReference type="EMBL" id="PHN95958.1"/>
    </source>
</evidence>